<feature type="transmembrane region" description="Helical" evidence="4">
    <location>
        <begin position="12"/>
        <end position="31"/>
    </location>
</feature>
<dbReference type="Proteomes" id="UP000241421">
    <property type="component" value="Unassembled WGS sequence"/>
</dbReference>
<proteinExistence type="inferred from homology"/>
<dbReference type="AlphaFoldDB" id="A0A2U2HEW2"/>
<feature type="domain" description="HAMP" evidence="6">
    <location>
        <begin position="270"/>
        <end position="322"/>
    </location>
</feature>
<dbReference type="EMBL" id="PXWF02000297">
    <property type="protein sequence ID" value="PWF42438.1"/>
    <property type="molecule type" value="Genomic_DNA"/>
</dbReference>
<dbReference type="GO" id="GO:0006935">
    <property type="term" value="P:chemotaxis"/>
    <property type="evidence" value="ECO:0007669"/>
    <property type="project" value="InterPro"/>
</dbReference>
<evidence type="ECO:0000313" key="8">
    <source>
        <dbReference type="Proteomes" id="UP000241421"/>
    </source>
</evidence>
<feature type="domain" description="HAMP" evidence="6">
    <location>
        <begin position="211"/>
        <end position="263"/>
    </location>
</feature>
<dbReference type="SMART" id="SM00283">
    <property type="entry name" value="MA"/>
    <property type="match status" value="1"/>
</dbReference>
<gene>
    <name evidence="7" type="ORF">C7C56_022705</name>
</gene>
<dbReference type="OrthoDB" id="2489132at2"/>
<dbReference type="RefSeq" id="WP_106759637.1">
    <property type="nucleotide sequence ID" value="NZ_PXWF02000297.1"/>
</dbReference>
<name>A0A2U2HEW2_9BURK</name>
<sequence>MFKDLTIRNKLYLGFGSIIFIILFLLGLAYLNFERLSVANKWDRHTLEVLRETEQVQTAMLEIQNEVRGFLLTGEERFLTPDNDEQAALRFHLDKAIALSADNPQQQARFEQLRVLIDAWNNDVISKLLAKRRALGAGQPPAGAFPELNSGFAAVSQARRLVDQVSAEESRLLAKRLEESTALQERMQLLLTLGGALCIGLAGVVALLLARALLTPLNNLMAAVGQIAAGNEAARAGVVGNDELGKVSVEFNRMAQAMQDSQANERAATNLLRAKVDALLDVVSKAASGDLTGNVTISGSDAVGRLGDGLRTMVENLRKLLNNVQKAGIQVTTSATEIAASSKQQEATGVAQAQTSIEILSTTKEISANTSQLLRTMEEATAVADYTTAATADAQGNLKRMDQTMQQMVSATDSINAKLAALSEKASNINSVLITITKVADQTNILSLNAAIEAEKAGDAGRGFSVVATEIRRLADQTSVSTWDIEQMLKEMQSAVSASVMGMDKFSEEIRRSVGEVRQVGEQLTSVMGQVQKLAPQFDLVLRGMQSQAVGASQISNTMMQLNDATQQTVESLKATSEAVHQLQYAASDLQSSVATFAVEEQRAA</sequence>
<dbReference type="Gene3D" id="1.10.287.950">
    <property type="entry name" value="Methyl-accepting chemotaxis protein"/>
    <property type="match status" value="1"/>
</dbReference>
<dbReference type="CDD" id="cd19410">
    <property type="entry name" value="HK9-like_sensor"/>
    <property type="match status" value="1"/>
</dbReference>
<dbReference type="InterPro" id="IPR007891">
    <property type="entry name" value="CHASE3"/>
</dbReference>
<comment type="similarity">
    <text evidence="2">Belongs to the methyl-accepting chemotaxis (MCP) protein family.</text>
</comment>
<dbReference type="InterPro" id="IPR004090">
    <property type="entry name" value="Chemotax_Me-accpt_rcpt"/>
</dbReference>
<evidence type="ECO:0000256" key="3">
    <source>
        <dbReference type="PROSITE-ProRule" id="PRU00284"/>
    </source>
</evidence>
<protein>
    <submittedName>
        <fullName evidence="7">HAMP domain-containing protein</fullName>
    </submittedName>
</protein>
<dbReference type="PANTHER" id="PTHR32089">
    <property type="entry name" value="METHYL-ACCEPTING CHEMOTAXIS PROTEIN MCPB"/>
    <property type="match status" value="1"/>
</dbReference>
<dbReference type="SMART" id="SM00304">
    <property type="entry name" value="HAMP"/>
    <property type="match status" value="2"/>
</dbReference>
<feature type="transmembrane region" description="Helical" evidence="4">
    <location>
        <begin position="189"/>
        <end position="214"/>
    </location>
</feature>
<reference evidence="7 8" key="1">
    <citation type="submission" date="2018-04" db="EMBL/GenBank/DDBJ databases">
        <title>Massilia violaceinigra sp. nov., a novel purple-pigmented bacterium isolated from Tianshan glacier, Xinjiang, China.</title>
        <authorList>
            <person name="Wang H."/>
        </authorList>
    </citation>
    <scope>NUCLEOTIDE SEQUENCE [LARGE SCALE GENOMIC DNA]</scope>
    <source>
        <strain evidence="7 8">B448-2</strain>
    </source>
</reference>
<dbReference type="PROSITE" id="PS50111">
    <property type="entry name" value="CHEMOTAXIS_TRANSDUC_2"/>
    <property type="match status" value="1"/>
</dbReference>
<keyword evidence="4" id="KW-0812">Transmembrane</keyword>
<comment type="caution">
    <text evidence="7">The sequence shown here is derived from an EMBL/GenBank/DDBJ whole genome shotgun (WGS) entry which is preliminary data.</text>
</comment>
<dbReference type="Pfam" id="PF00672">
    <property type="entry name" value="HAMP"/>
    <property type="match status" value="2"/>
</dbReference>
<dbReference type="InterPro" id="IPR004089">
    <property type="entry name" value="MCPsignal_dom"/>
</dbReference>
<dbReference type="PROSITE" id="PS50885">
    <property type="entry name" value="HAMP"/>
    <property type="match status" value="2"/>
</dbReference>
<dbReference type="GO" id="GO:0007165">
    <property type="term" value="P:signal transduction"/>
    <property type="evidence" value="ECO:0007669"/>
    <property type="project" value="UniProtKB-KW"/>
</dbReference>
<organism evidence="7 8">
    <name type="scientific">Massilia glaciei</name>
    <dbReference type="NCBI Taxonomy" id="1524097"/>
    <lineage>
        <taxon>Bacteria</taxon>
        <taxon>Pseudomonadati</taxon>
        <taxon>Pseudomonadota</taxon>
        <taxon>Betaproteobacteria</taxon>
        <taxon>Burkholderiales</taxon>
        <taxon>Oxalobacteraceae</taxon>
        <taxon>Telluria group</taxon>
        <taxon>Massilia</taxon>
    </lineage>
</organism>
<dbReference type="PANTHER" id="PTHR32089:SF120">
    <property type="entry name" value="METHYL-ACCEPTING CHEMOTAXIS PROTEIN TLPQ"/>
    <property type="match status" value="1"/>
</dbReference>
<dbReference type="Pfam" id="PF05227">
    <property type="entry name" value="CHASE3"/>
    <property type="match status" value="1"/>
</dbReference>
<dbReference type="SUPFAM" id="SSF158472">
    <property type="entry name" value="HAMP domain-like"/>
    <property type="match status" value="1"/>
</dbReference>
<dbReference type="GO" id="GO:0004888">
    <property type="term" value="F:transmembrane signaling receptor activity"/>
    <property type="evidence" value="ECO:0007669"/>
    <property type="project" value="InterPro"/>
</dbReference>
<evidence type="ECO:0000256" key="2">
    <source>
        <dbReference type="ARBA" id="ARBA00029447"/>
    </source>
</evidence>
<accession>A0A2U2HEW2</accession>
<evidence type="ECO:0000259" key="5">
    <source>
        <dbReference type="PROSITE" id="PS50111"/>
    </source>
</evidence>
<keyword evidence="1 3" id="KW-0807">Transducer</keyword>
<evidence type="ECO:0000256" key="1">
    <source>
        <dbReference type="ARBA" id="ARBA00023224"/>
    </source>
</evidence>
<keyword evidence="4" id="KW-0472">Membrane</keyword>
<dbReference type="Gene3D" id="6.10.340.10">
    <property type="match status" value="1"/>
</dbReference>
<dbReference type="CDD" id="cd06225">
    <property type="entry name" value="HAMP"/>
    <property type="match status" value="2"/>
</dbReference>
<dbReference type="Pfam" id="PF00015">
    <property type="entry name" value="MCPsignal"/>
    <property type="match status" value="1"/>
</dbReference>
<keyword evidence="8" id="KW-1185">Reference proteome</keyword>
<dbReference type="SUPFAM" id="SSF58104">
    <property type="entry name" value="Methyl-accepting chemotaxis protein (MCP) signaling domain"/>
    <property type="match status" value="1"/>
</dbReference>
<keyword evidence="4" id="KW-1133">Transmembrane helix</keyword>
<dbReference type="PRINTS" id="PR00260">
    <property type="entry name" value="CHEMTRNSDUCR"/>
</dbReference>
<evidence type="ECO:0000256" key="4">
    <source>
        <dbReference type="SAM" id="Phobius"/>
    </source>
</evidence>
<evidence type="ECO:0000313" key="7">
    <source>
        <dbReference type="EMBL" id="PWF42438.1"/>
    </source>
</evidence>
<feature type="domain" description="Methyl-accepting transducer" evidence="5">
    <location>
        <begin position="327"/>
        <end position="563"/>
    </location>
</feature>
<dbReference type="GO" id="GO:0016020">
    <property type="term" value="C:membrane"/>
    <property type="evidence" value="ECO:0007669"/>
    <property type="project" value="InterPro"/>
</dbReference>
<dbReference type="InterPro" id="IPR003660">
    <property type="entry name" value="HAMP_dom"/>
</dbReference>
<evidence type="ECO:0000259" key="6">
    <source>
        <dbReference type="PROSITE" id="PS50885"/>
    </source>
</evidence>